<dbReference type="Pfam" id="PF04773">
    <property type="entry name" value="FecR"/>
    <property type="match status" value="1"/>
</dbReference>
<dbReference type="PIRSF" id="PIRSF018266">
    <property type="entry name" value="FecR"/>
    <property type="match status" value="1"/>
</dbReference>
<dbReference type="GO" id="GO:0016989">
    <property type="term" value="F:sigma factor antagonist activity"/>
    <property type="evidence" value="ECO:0007669"/>
    <property type="project" value="TreeGrafter"/>
</dbReference>
<organism evidence="3 4">
    <name type="scientific">Pseudomonas putida</name>
    <name type="common">Arthrobacter siderocapsulatus</name>
    <dbReference type="NCBI Taxonomy" id="303"/>
    <lineage>
        <taxon>Bacteria</taxon>
        <taxon>Pseudomonadati</taxon>
        <taxon>Pseudomonadota</taxon>
        <taxon>Gammaproteobacteria</taxon>
        <taxon>Pseudomonadales</taxon>
        <taxon>Pseudomonadaceae</taxon>
        <taxon>Pseudomonas</taxon>
    </lineage>
</organism>
<dbReference type="PANTHER" id="PTHR30273:SF2">
    <property type="entry name" value="PROTEIN FECR"/>
    <property type="match status" value="1"/>
</dbReference>
<evidence type="ECO:0000259" key="2">
    <source>
        <dbReference type="Pfam" id="PF16220"/>
    </source>
</evidence>
<protein>
    <submittedName>
        <fullName evidence="3">FecR family protein</fullName>
    </submittedName>
</protein>
<dbReference type="Gene3D" id="2.60.120.1440">
    <property type="match status" value="1"/>
</dbReference>
<evidence type="ECO:0000259" key="1">
    <source>
        <dbReference type="Pfam" id="PF04773"/>
    </source>
</evidence>
<evidence type="ECO:0000313" key="4">
    <source>
        <dbReference type="Proteomes" id="UP000269115"/>
    </source>
</evidence>
<name>A0A9X8ENF6_PSEPU</name>
<dbReference type="Proteomes" id="UP000269115">
    <property type="component" value="Unassembled WGS sequence"/>
</dbReference>
<accession>A0A9X8ENF6</accession>
<dbReference type="EMBL" id="RJUR01000011">
    <property type="protein sequence ID" value="ROQ52861.1"/>
    <property type="molecule type" value="Genomic_DNA"/>
</dbReference>
<feature type="domain" description="FecR protein" evidence="1">
    <location>
        <begin position="115"/>
        <end position="203"/>
    </location>
</feature>
<sequence>MSTPQPAFKPRTTHEAAHWLTLWMDGDLPPEQAQAFARWRAADPDNERAWLHIESLRGRLAGLEPTAGYRSLSHGGGSRRRVVKALLLLALAGGTGGLAYREPWRSGAGLAYHNGASAPRHITLADGSQLTLDADSTVEVDFTPTQRTVHLRSGRLLINTGHDDAQRPFSVKTAQGSVLALGTRFVVQVQPERTDVQLFEGALKLSPLHTTPQRLSAGERTRFTAMRIDDSTRVGREPSWGVGALEADDMRLGHFIAELSRYRPGLLRCTSEVADLRISGVYPLADSDAVLDALTQSLPVSINRRSRYWVTVSAR</sequence>
<dbReference type="RefSeq" id="WP_123752360.1">
    <property type="nucleotide sequence ID" value="NZ_RJUR01000011.1"/>
</dbReference>
<evidence type="ECO:0000313" key="3">
    <source>
        <dbReference type="EMBL" id="ROQ52861.1"/>
    </source>
</evidence>
<dbReference type="AlphaFoldDB" id="A0A9X8ENF6"/>
<proteinExistence type="predicted"/>
<reference evidence="3 4" key="1">
    <citation type="submission" date="2018-11" db="EMBL/GenBank/DDBJ databases">
        <title>Genomic analyses of the natural microbiome of Caenorhabditis elegans.</title>
        <authorList>
            <person name="Samuel B."/>
        </authorList>
    </citation>
    <scope>NUCLEOTIDE SEQUENCE [LARGE SCALE GENOMIC DNA]</scope>
    <source>
        <strain evidence="3 4">BIGb0473</strain>
    </source>
</reference>
<dbReference type="InterPro" id="IPR032623">
    <property type="entry name" value="FecR_N"/>
</dbReference>
<gene>
    <name evidence="3" type="ORF">EDF85_0604</name>
</gene>
<dbReference type="Pfam" id="PF16220">
    <property type="entry name" value="DUF4880"/>
    <property type="match status" value="1"/>
</dbReference>
<dbReference type="InterPro" id="IPR012373">
    <property type="entry name" value="Ferrdict_sens_TM"/>
</dbReference>
<feature type="domain" description="FecR N-terminal" evidence="2">
    <location>
        <begin position="15"/>
        <end position="56"/>
    </location>
</feature>
<comment type="caution">
    <text evidence="3">The sequence shown here is derived from an EMBL/GenBank/DDBJ whole genome shotgun (WGS) entry which is preliminary data.</text>
</comment>
<dbReference type="InterPro" id="IPR006860">
    <property type="entry name" value="FecR"/>
</dbReference>
<dbReference type="PANTHER" id="PTHR30273">
    <property type="entry name" value="PERIPLASMIC SIGNAL SENSOR AND SIGMA FACTOR ACTIVATOR FECR-RELATED"/>
    <property type="match status" value="1"/>
</dbReference>